<gene>
    <name evidence="3" type="ORF">MBM_01813</name>
</gene>
<dbReference type="OrthoDB" id="3558236at2759"/>
<dbReference type="PANTHER" id="PTHR35910:SF6">
    <property type="entry name" value="2EXR DOMAIN-CONTAINING PROTEIN"/>
    <property type="match status" value="1"/>
</dbReference>
<proteinExistence type="predicted"/>
<reference evidence="3 4" key="1">
    <citation type="journal article" date="2012" name="BMC Genomics">
        <title>Sequencing the genome of Marssonina brunnea reveals fungus-poplar co-evolution.</title>
        <authorList>
            <person name="Zhu S."/>
            <person name="Cao Y.-Z."/>
            <person name="Jiang C."/>
            <person name="Tan B.-Y."/>
            <person name="Wang Z."/>
            <person name="Feng S."/>
            <person name="Zhang L."/>
            <person name="Su X.-H."/>
            <person name="Brejova B."/>
            <person name="Vinar T."/>
            <person name="Xu M."/>
            <person name="Wang M.-X."/>
            <person name="Zhang S.-G."/>
            <person name="Huang M.-R."/>
            <person name="Wu R."/>
            <person name="Zhou Y."/>
        </authorList>
    </citation>
    <scope>NUCLEOTIDE SEQUENCE [LARGE SCALE GENOMIC DNA]</scope>
    <source>
        <strain evidence="3 4">MB_m1</strain>
    </source>
</reference>
<dbReference type="InterPro" id="IPR045518">
    <property type="entry name" value="2EXR"/>
</dbReference>
<dbReference type="HOGENOM" id="CLU_987210_0_0_1"/>
<feature type="region of interest" description="Disordered" evidence="1">
    <location>
        <begin position="1"/>
        <end position="37"/>
    </location>
</feature>
<organism evidence="3 4">
    <name type="scientific">Marssonina brunnea f. sp. multigermtubi (strain MB_m1)</name>
    <name type="common">Marssonina leaf spot fungus</name>
    <dbReference type="NCBI Taxonomy" id="1072389"/>
    <lineage>
        <taxon>Eukaryota</taxon>
        <taxon>Fungi</taxon>
        <taxon>Dikarya</taxon>
        <taxon>Ascomycota</taxon>
        <taxon>Pezizomycotina</taxon>
        <taxon>Leotiomycetes</taxon>
        <taxon>Helotiales</taxon>
        <taxon>Drepanopezizaceae</taxon>
        <taxon>Drepanopeziza</taxon>
    </lineage>
</organism>
<dbReference type="Pfam" id="PF20150">
    <property type="entry name" value="2EXR"/>
    <property type="match status" value="1"/>
</dbReference>
<evidence type="ECO:0000259" key="2">
    <source>
        <dbReference type="Pfam" id="PF20150"/>
    </source>
</evidence>
<keyword evidence="4" id="KW-1185">Reference proteome</keyword>
<accession>K1X3P3</accession>
<dbReference type="Proteomes" id="UP000006753">
    <property type="component" value="Unassembled WGS sequence"/>
</dbReference>
<dbReference type="KEGG" id="mbe:MBM_01813"/>
<dbReference type="AlphaFoldDB" id="K1X3P3"/>
<dbReference type="EMBL" id="JH921430">
    <property type="protein sequence ID" value="EKD19861.1"/>
    <property type="molecule type" value="Genomic_DNA"/>
</dbReference>
<evidence type="ECO:0000313" key="3">
    <source>
        <dbReference type="EMBL" id="EKD19861.1"/>
    </source>
</evidence>
<name>K1X3P3_MARBU</name>
<evidence type="ECO:0000256" key="1">
    <source>
        <dbReference type="SAM" id="MobiDB-lite"/>
    </source>
</evidence>
<protein>
    <recommendedName>
        <fullName evidence="2">2EXR domain-containing protein</fullName>
    </recommendedName>
</protein>
<feature type="domain" description="2EXR" evidence="2">
    <location>
        <begin position="64"/>
        <end position="140"/>
    </location>
</feature>
<dbReference type="PANTHER" id="PTHR35910">
    <property type="entry name" value="2EXR DOMAIN-CONTAINING PROTEIN"/>
    <property type="match status" value="1"/>
</dbReference>
<evidence type="ECO:0000313" key="4">
    <source>
        <dbReference type="Proteomes" id="UP000006753"/>
    </source>
</evidence>
<dbReference type="InParanoid" id="K1X3P3"/>
<feature type="compositionally biased region" description="Polar residues" evidence="1">
    <location>
        <begin position="19"/>
        <end position="37"/>
    </location>
</feature>
<sequence>MAKSKTKGAPSKRQAITKVETQATSNNKSSSTAGNSASAMRSSNLMVLIPPPASPINASAGTEFKFFPKLPIELRFEIYKLTWKPHIVSLKEGGGGRQAISQVSREARQEYHKHYQFLKKRAYAGRPRVGLFINYDTDVLMIPCVQAKRYGTHPYRTYPRAQDFVAAASDFQNWMEPVKRLAFELPAHIAFPPWLREQGNNIIRLPEKCEFWELLNEVFPNLEELVLVISRLSLAKNNKGPMVWVDQHGGYFGNGRIMIGDNLVQQKAKGIYTAIEVKFIAL</sequence>